<keyword evidence="2" id="KW-0805">Transcription regulation</keyword>
<dbReference type="SUPFAM" id="SSF46785">
    <property type="entry name" value="Winged helix' DNA-binding domain"/>
    <property type="match status" value="1"/>
</dbReference>
<evidence type="ECO:0000313" key="6">
    <source>
        <dbReference type="EMBL" id="UQZ85083.1"/>
    </source>
</evidence>
<evidence type="ECO:0000259" key="5">
    <source>
        <dbReference type="PROSITE" id="PS50931"/>
    </source>
</evidence>
<dbReference type="InterPro" id="IPR000847">
    <property type="entry name" value="LysR_HTH_N"/>
</dbReference>
<dbReference type="EMBL" id="CP027059">
    <property type="protein sequence ID" value="UQZ85083.1"/>
    <property type="molecule type" value="Genomic_DNA"/>
</dbReference>
<organism evidence="6 7">
    <name type="scientific">Paenibacillus konkukensis</name>
    <dbReference type="NCBI Taxonomy" id="2020716"/>
    <lineage>
        <taxon>Bacteria</taxon>
        <taxon>Bacillati</taxon>
        <taxon>Bacillota</taxon>
        <taxon>Bacilli</taxon>
        <taxon>Bacillales</taxon>
        <taxon>Paenibacillaceae</taxon>
        <taxon>Paenibacillus</taxon>
    </lineage>
</organism>
<evidence type="ECO:0000313" key="7">
    <source>
        <dbReference type="Proteomes" id="UP001057134"/>
    </source>
</evidence>
<dbReference type="Proteomes" id="UP001057134">
    <property type="component" value="Chromosome"/>
</dbReference>
<dbReference type="PANTHER" id="PTHR30419:SF28">
    <property type="entry name" value="HTH-TYPE TRANSCRIPTIONAL REGULATOR BSDA"/>
    <property type="match status" value="1"/>
</dbReference>
<sequence length="304" mass="34657">MELLQLKYFQAVARQEHMTRAAKELAVAQPALSQTIARLESEAGVPLFDRQGRQIKLNPFGRAFLKHIDRALADIEDGLREVKDLAGMERGHISLGVMATQILGDLLKAFGAEHPQVKFRVHQHSLQTMVERLHSGELDLCIASMPIEYPGIRWQTLMYDEIILIVPYEHPLAGRSSVRLDELAGETFINLKSGNNLRDWTDAYFERAGIQPDIAYEIDEPASVRSLVKAGLGISFSTMLNLRFWDHTSVMPLRIAEPVCRRPIGLAWKEDRYHSMAARSFREFVQSFFARVQQEEIESADKWK</sequence>
<proteinExistence type="inferred from homology"/>
<evidence type="ECO:0000256" key="4">
    <source>
        <dbReference type="ARBA" id="ARBA00023163"/>
    </source>
</evidence>
<dbReference type="InterPro" id="IPR050950">
    <property type="entry name" value="HTH-type_LysR_regulators"/>
</dbReference>
<dbReference type="Gene3D" id="3.40.190.290">
    <property type="match status" value="1"/>
</dbReference>
<dbReference type="Pfam" id="PF03466">
    <property type="entry name" value="LysR_substrate"/>
    <property type="match status" value="1"/>
</dbReference>
<dbReference type="PRINTS" id="PR00039">
    <property type="entry name" value="HTHLYSR"/>
</dbReference>
<name>A0ABY4RSJ8_9BACL</name>
<dbReference type="Gene3D" id="1.10.10.10">
    <property type="entry name" value="Winged helix-like DNA-binding domain superfamily/Winged helix DNA-binding domain"/>
    <property type="match status" value="1"/>
</dbReference>
<reference evidence="6" key="2">
    <citation type="journal article" date="2021" name="J Anim Sci Technol">
        <title>Complete genome sequence of Paenibacillus konkukensis sp. nov. SK3146 as a potential probiotic strain.</title>
        <authorList>
            <person name="Jung H.I."/>
            <person name="Park S."/>
            <person name="Niu K.M."/>
            <person name="Lee S.W."/>
            <person name="Kothari D."/>
            <person name="Yi K.J."/>
            <person name="Kim S.K."/>
        </authorList>
    </citation>
    <scope>NUCLEOTIDE SEQUENCE</scope>
    <source>
        <strain evidence="6">SK3146</strain>
    </source>
</reference>
<feature type="domain" description="HTH lysR-type" evidence="5">
    <location>
        <begin position="1"/>
        <end position="58"/>
    </location>
</feature>
<dbReference type="InterPro" id="IPR005119">
    <property type="entry name" value="LysR_subst-bd"/>
</dbReference>
<comment type="similarity">
    <text evidence="1">Belongs to the LysR transcriptional regulatory family.</text>
</comment>
<dbReference type="InterPro" id="IPR036388">
    <property type="entry name" value="WH-like_DNA-bd_sf"/>
</dbReference>
<dbReference type="InterPro" id="IPR036390">
    <property type="entry name" value="WH_DNA-bd_sf"/>
</dbReference>
<dbReference type="Pfam" id="PF00126">
    <property type="entry name" value="HTH_1"/>
    <property type="match status" value="1"/>
</dbReference>
<dbReference type="PROSITE" id="PS50931">
    <property type="entry name" value="HTH_LYSR"/>
    <property type="match status" value="1"/>
</dbReference>
<accession>A0ABY4RSJ8</accession>
<gene>
    <name evidence="6" type="primary">gltC_5</name>
    <name evidence="6" type="ORF">SK3146_04366</name>
</gene>
<keyword evidence="7" id="KW-1185">Reference proteome</keyword>
<dbReference type="SUPFAM" id="SSF53850">
    <property type="entry name" value="Periplasmic binding protein-like II"/>
    <property type="match status" value="1"/>
</dbReference>
<keyword evidence="3" id="KW-0238">DNA-binding</keyword>
<dbReference type="RefSeq" id="WP_249860759.1">
    <property type="nucleotide sequence ID" value="NZ_CP027059.1"/>
</dbReference>
<evidence type="ECO:0000256" key="3">
    <source>
        <dbReference type="ARBA" id="ARBA00023125"/>
    </source>
</evidence>
<dbReference type="PANTHER" id="PTHR30419">
    <property type="entry name" value="HTH-TYPE TRANSCRIPTIONAL REGULATOR YBHD"/>
    <property type="match status" value="1"/>
</dbReference>
<evidence type="ECO:0000256" key="1">
    <source>
        <dbReference type="ARBA" id="ARBA00009437"/>
    </source>
</evidence>
<keyword evidence="4" id="KW-0804">Transcription</keyword>
<protein>
    <submittedName>
        <fullName evidence="6">HTH-type transcriptional regulator GltC</fullName>
    </submittedName>
</protein>
<evidence type="ECO:0000256" key="2">
    <source>
        <dbReference type="ARBA" id="ARBA00023015"/>
    </source>
</evidence>
<reference evidence="6" key="1">
    <citation type="submission" date="2018-02" db="EMBL/GenBank/DDBJ databases">
        <authorList>
            <person name="Kim S.-K."/>
            <person name="Jung H.-I."/>
            <person name="Lee S.-W."/>
        </authorList>
    </citation>
    <scope>NUCLEOTIDE SEQUENCE</scope>
    <source>
        <strain evidence="6">SK3146</strain>
    </source>
</reference>